<evidence type="ECO:0000313" key="5">
    <source>
        <dbReference type="Proteomes" id="UP000830434"/>
    </source>
</evidence>
<accession>A0A8U0IFL3</accession>
<proteinExistence type="inferred from homology"/>
<dbReference type="SUPFAM" id="SSF56042">
    <property type="entry name" value="PurM C-terminal domain-like"/>
    <property type="match status" value="1"/>
</dbReference>
<dbReference type="AlphaFoldDB" id="A0A8U0IFL3"/>
<dbReference type="SUPFAM" id="SSF55326">
    <property type="entry name" value="PurM N-terminal domain-like"/>
    <property type="match status" value="1"/>
</dbReference>
<sequence length="324" mass="33998">MIGKLDPDLLARVLSRTGAHDDSVILGPKYGEDAAAMRVGDQLLVVSSDPLSLAKERLGTLAVHVACNDVAASGADPRWLTNVVFLPDDDEATLDDLTTQIDEAARESGVAVVGGHSEYTPALERPMVSMTAMGLADEFVPTGGAEPGDRVVLTKGAGVEGTAVLATDFRDDLADRLPADLLVRAEAFFRDISVLPESRLVRGAATAMHDPTEGGLLTGMVELATASDVRLDVDRSAVPVREETAEICEAMGVDPLRIFGSGALLATVPESEVDGVLADLDEAGIRASEIGTVESVDESADAGVELDGDFVGEAVRDDLYDLWE</sequence>
<dbReference type="EMBL" id="CP096658">
    <property type="protein sequence ID" value="UPV99465.1"/>
    <property type="molecule type" value="Genomic_DNA"/>
</dbReference>
<dbReference type="GeneID" id="72190822"/>
<dbReference type="InterPro" id="IPR036676">
    <property type="entry name" value="PurM-like_C_sf"/>
</dbReference>
<dbReference type="CDD" id="cd06061">
    <property type="entry name" value="PurM-like1"/>
    <property type="match status" value="1"/>
</dbReference>
<protein>
    <submittedName>
        <fullName evidence="4">AIR synthase family protein</fullName>
    </submittedName>
</protein>
<organism evidence="4 5">
    <name type="scientific">Halorussus gelatinilyticus</name>
    <dbReference type="NCBI Taxonomy" id="2937524"/>
    <lineage>
        <taxon>Archaea</taxon>
        <taxon>Methanobacteriati</taxon>
        <taxon>Methanobacteriota</taxon>
        <taxon>Stenosarchaea group</taxon>
        <taxon>Halobacteria</taxon>
        <taxon>Halobacteriales</taxon>
        <taxon>Haladaptataceae</taxon>
        <taxon>Halorussus</taxon>
    </lineage>
</organism>
<dbReference type="KEGG" id="haxz:M0R88_13165"/>
<dbReference type="InterPro" id="IPR016188">
    <property type="entry name" value="PurM-like_N"/>
</dbReference>
<dbReference type="PIRSF" id="PIRSF005644">
    <property type="entry name" value="Hdrgns_mtr_HypE"/>
    <property type="match status" value="1"/>
</dbReference>
<dbReference type="Gene3D" id="3.90.650.10">
    <property type="entry name" value="PurM-like C-terminal domain"/>
    <property type="match status" value="1"/>
</dbReference>
<evidence type="ECO:0000259" key="2">
    <source>
        <dbReference type="Pfam" id="PF00586"/>
    </source>
</evidence>
<keyword evidence="5" id="KW-1185">Reference proteome</keyword>
<evidence type="ECO:0000313" key="4">
    <source>
        <dbReference type="EMBL" id="UPV99465.1"/>
    </source>
</evidence>
<dbReference type="InterPro" id="IPR011854">
    <property type="entry name" value="HypE"/>
</dbReference>
<comment type="similarity">
    <text evidence="1">Belongs to the HypE family.</text>
</comment>
<dbReference type="Pfam" id="PF02769">
    <property type="entry name" value="AIRS_C"/>
    <property type="match status" value="1"/>
</dbReference>
<dbReference type="Proteomes" id="UP000830434">
    <property type="component" value="Chromosome"/>
</dbReference>
<name>A0A8U0IFL3_9EURY</name>
<feature type="domain" description="PurM-like N-terminal" evidence="2">
    <location>
        <begin position="31"/>
        <end position="135"/>
    </location>
</feature>
<dbReference type="PANTHER" id="PTHR30303:SF4">
    <property type="entry name" value="HYDROGENASE EXPRESSION_FORMATION PROTEIN HYPE"/>
    <property type="match status" value="1"/>
</dbReference>
<dbReference type="PANTHER" id="PTHR30303">
    <property type="entry name" value="HYDROGENASE ISOENZYMES FORMATION PROTEIN HYPE"/>
    <property type="match status" value="1"/>
</dbReference>
<reference evidence="4" key="1">
    <citation type="submission" date="2022-04" db="EMBL/GenBank/DDBJ databases">
        <title>Diverse halophilic archaea isolated from saline environments.</title>
        <authorList>
            <person name="Cui H.-L."/>
        </authorList>
    </citation>
    <scope>NUCLEOTIDE SEQUENCE</scope>
    <source>
        <strain evidence="4">XZYJT40</strain>
    </source>
</reference>
<dbReference type="GO" id="GO:0051604">
    <property type="term" value="P:protein maturation"/>
    <property type="evidence" value="ECO:0007669"/>
    <property type="project" value="TreeGrafter"/>
</dbReference>
<dbReference type="InterPro" id="IPR036921">
    <property type="entry name" value="PurM-like_N_sf"/>
</dbReference>
<evidence type="ECO:0000259" key="3">
    <source>
        <dbReference type="Pfam" id="PF02769"/>
    </source>
</evidence>
<feature type="domain" description="PurM-like C-terminal" evidence="3">
    <location>
        <begin position="146"/>
        <end position="297"/>
    </location>
</feature>
<evidence type="ECO:0000256" key="1">
    <source>
        <dbReference type="ARBA" id="ARBA00006243"/>
    </source>
</evidence>
<dbReference type="Pfam" id="PF00586">
    <property type="entry name" value="AIRS"/>
    <property type="match status" value="1"/>
</dbReference>
<dbReference type="RefSeq" id="WP_248653958.1">
    <property type="nucleotide sequence ID" value="NZ_CP096658.1"/>
</dbReference>
<gene>
    <name evidence="4" type="ORF">M0R88_13165</name>
</gene>
<dbReference type="InterPro" id="IPR010918">
    <property type="entry name" value="PurM-like_C_dom"/>
</dbReference>
<dbReference type="Gene3D" id="3.30.1330.10">
    <property type="entry name" value="PurM-like, N-terminal domain"/>
    <property type="match status" value="1"/>
</dbReference>